<dbReference type="InterPro" id="IPR031303">
    <property type="entry name" value="C5_meth_CS"/>
</dbReference>
<dbReference type="GO" id="GO:0008168">
    <property type="term" value="F:methyltransferase activity"/>
    <property type="evidence" value="ECO:0007669"/>
    <property type="project" value="UniProtKB-KW"/>
</dbReference>
<keyword evidence="1 7" id="KW-0489">Methyltransferase</keyword>
<proteinExistence type="inferred from homology"/>
<evidence type="ECO:0000313" key="9">
    <source>
        <dbReference type="EMBL" id="KAK3108182.1"/>
    </source>
</evidence>
<dbReference type="EC" id="2.1.1.204" evidence="4"/>
<gene>
    <name evidence="9" type="ORF">FSP39_002788</name>
</gene>
<keyword evidence="3 7" id="KW-0949">S-adenosyl-L-methionine</keyword>
<dbReference type="Gene3D" id="3.90.120.10">
    <property type="entry name" value="DNA Methylase, subunit A, domain 2"/>
    <property type="match status" value="1"/>
</dbReference>
<dbReference type="PANTHER" id="PTHR46098">
    <property type="entry name" value="TRNA (CYTOSINE(38)-C(5))-METHYLTRANSFERASE"/>
    <property type="match status" value="1"/>
</dbReference>
<dbReference type="InterPro" id="IPR029063">
    <property type="entry name" value="SAM-dependent_MTases_sf"/>
</dbReference>
<keyword evidence="10" id="KW-1185">Reference proteome</keyword>
<feature type="compositionally biased region" description="Polar residues" evidence="8">
    <location>
        <begin position="190"/>
        <end position="199"/>
    </location>
</feature>
<dbReference type="InterPro" id="IPR050750">
    <property type="entry name" value="C5-MTase"/>
</dbReference>
<dbReference type="SUPFAM" id="SSF53335">
    <property type="entry name" value="S-adenosyl-L-methionine-dependent methyltransferases"/>
    <property type="match status" value="1"/>
</dbReference>
<dbReference type="PANTHER" id="PTHR46098:SF1">
    <property type="entry name" value="TRNA (CYTOSINE(38)-C(5))-METHYLTRANSFERASE"/>
    <property type="match status" value="1"/>
</dbReference>
<dbReference type="AlphaFoldDB" id="A0AA88YM31"/>
<comment type="similarity">
    <text evidence="7">Belongs to the class I-like SAM-binding methyltransferase superfamily. C5-methyltransferase family.</text>
</comment>
<feature type="compositionally biased region" description="Polar residues" evidence="8">
    <location>
        <begin position="164"/>
        <end position="173"/>
    </location>
</feature>
<evidence type="ECO:0000256" key="2">
    <source>
        <dbReference type="ARBA" id="ARBA00022679"/>
    </source>
</evidence>
<keyword evidence="2 7" id="KW-0808">Transferase</keyword>
<protein>
    <recommendedName>
        <fullName evidence="5">tRNA (cytosine(38)-C(5))-methyltransferase</fullName>
        <ecNumber evidence="4">2.1.1.204</ecNumber>
    </recommendedName>
    <alternativeName>
        <fullName evidence="6">DNA (cytosine-5)-methyltransferase-like protein 2</fullName>
    </alternativeName>
</protein>
<feature type="region of interest" description="Disordered" evidence="8">
    <location>
        <begin position="164"/>
        <end position="202"/>
    </location>
</feature>
<dbReference type="EMBL" id="VSWD01000001">
    <property type="protein sequence ID" value="KAK3108182.1"/>
    <property type="molecule type" value="Genomic_DNA"/>
</dbReference>
<evidence type="ECO:0000256" key="1">
    <source>
        <dbReference type="ARBA" id="ARBA00022603"/>
    </source>
</evidence>
<dbReference type="PROSITE" id="PS00095">
    <property type="entry name" value="C5_MTASE_2"/>
    <property type="match status" value="1"/>
</dbReference>
<dbReference type="Proteomes" id="UP001186944">
    <property type="component" value="Unassembled WGS sequence"/>
</dbReference>
<reference evidence="9" key="1">
    <citation type="submission" date="2019-08" db="EMBL/GenBank/DDBJ databases">
        <title>The improved chromosome-level genome for the pearl oyster Pinctada fucata martensii using PacBio sequencing and Hi-C.</title>
        <authorList>
            <person name="Zheng Z."/>
        </authorList>
    </citation>
    <scope>NUCLEOTIDE SEQUENCE</scope>
    <source>
        <strain evidence="9">ZZ-2019</strain>
        <tissue evidence="9">Adductor muscle</tissue>
    </source>
</reference>
<comment type="caution">
    <text evidence="9">The sequence shown here is derived from an EMBL/GenBank/DDBJ whole genome shotgun (WGS) entry which is preliminary data.</text>
</comment>
<dbReference type="InterPro" id="IPR001525">
    <property type="entry name" value="C5_MeTfrase"/>
</dbReference>
<dbReference type="PROSITE" id="PS51679">
    <property type="entry name" value="SAM_MT_C5"/>
    <property type="match status" value="1"/>
</dbReference>
<dbReference type="Pfam" id="PF00145">
    <property type="entry name" value="DNA_methylase"/>
    <property type="match status" value="1"/>
</dbReference>
<dbReference type="GO" id="GO:0032259">
    <property type="term" value="P:methylation"/>
    <property type="evidence" value="ECO:0007669"/>
    <property type="project" value="UniProtKB-KW"/>
</dbReference>
<sequence>MDCGIESLKVHQLDSMKIDMILMSPPCQPFTRVGKKQDTKDIRTNSFLHLLQLLPRLSHCPSYILVENVKGFEKSETRDKLIDTLRTCNFSFQEFMLSPLQFGIPNSRLRYYLIAKKEPSKFPFTSTEEFMTDIPPCALKWLKYRHRAKSLSSKSLIVDPNNTNTSVECSSELKNAKTDANSKEERTKNSDPNNETSCSKSEDKASLSTNRFTCRICKSECLQHYAQNMRQENLDNKESDTHCLPIMHFLEEKSASEFECFCLSRKDLKRFIVMDVVLPCMKKSTCFTKRYGHFMEGAGSVVQKTTNVQVMERASLLKDEALELQNRDQWGDREYSILEDLKLRYFTPKEIANLLCFPDDYRFPKDLSNIQLYRCLGNSLNVHVVSVLIKLLTIGDSMSNGE</sequence>
<dbReference type="GO" id="GO:0005634">
    <property type="term" value="C:nucleus"/>
    <property type="evidence" value="ECO:0007669"/>
    <property type="project" value="TreeGrafter"/>
</dbReference>
<evidence type="ECO:0000256" key="5">
    <source>
        <dbReference type="ARBA" id="ARBA00039681"/>
    </source>
</evidence>
<feature type="compositionally biased region" description="Basic and acidic residues" evidence="8">
    <location>
        <begin position="174"/>
        <end position="189"/>
    </location>
</feature>
<evidence type="ECO:0000256" key="4">
    <source>
        <dbReference type="ARBA" id="ARBA00039081"/>
    </source>
</evidence>
<dbReference type="Gene3D" id="3.40.50.150">
    <property type="entry name" value="Vaccinia Virus protein VP39"/>
    <property type="match status" value="1"/>
</dbReference>
<accession>A0AA88YM31</accession>
<evidence type="ECO:0000256" key="8">
    <source>
        <dbReference type="SAM" id="MobiDB-lite"/>
    </source>
</evidence>
<evidence type="ECO:0000313" key="10">
    <source>
        <dbReference type="Proteomes" id="UP001186944"/>
    </source>
</evidence>
<evidence type="ECO:0000256" key="6">
    <source>
        <dbReference type="ARBA" id="ARBA00042810"/>
    </source>
</evidence>
<name>A0AA88YM31_PINIB</name>
<feature type="active site" evidence="7">
    <location>
        <position position="27"/>
    </location>
</feature>
<evidence type="ECO:0000256" key="3">
    <source>
        <dbReference type="ARBA" id="ARBA00022691"/>
    </source>
</evidence>
<organism evidence="9 10">
    <name type="scientific">Pinctada imbricata</name>
    <name type="common">Atlantic pearl-oyster</name>
    <name type="synonym">Pinctada martensii</name>
    <dbReference type="NCBI Taxonomy" id="66713"/>
    <lineage>
        <taxon>Eukaryota</taxon>
        <taxon>Metazoa</taxon>
        <taxon>Spiralia</taxon>
        <taxon>Lophotrochozoa</taxon>
        <taxon>Mollusca</taxon>
        <taxon>Bivalvia</taxon>
        <taxon>Autobranchia</taxon>
        <taxon>Pteriomorphia</taxon>
        <taxon>Pterioida</taxon>
        <taxon>Pterioidea</taxon>
        <taxon>Pteriidae</taxon>
        <taxon>Pinctada</taxon>
    </lineage>
</organism>
<evidence type="ECO:0000256" key="7">
    <source>
        <dbReference type="PROSITE-ProRule" id="PRU01016"/>
    </source>
</evidence>